<keyword evidence="2" id="KW-0067">ATP-binding</keyword>
<dbReference type="GO" id="GO:0042802">
    <property type="term" value="F:identical protein binding"/>
    <property type="evidence" value="ECO:0007669"/>
    <property type="project" value="TreeGrafter"/>
</dbReference>
<reference evidence="2 3" key="1">
    <citation type="journal article" date="2019" name="Environ. Microbiol.">
        <title>An active ?-lactamase is a part of an orchestrated cell wall stress resistance network of Bacillus subtilis and related rhizosphere species.</title>
        <authorList>
            <person name="Bucher T."/>
            <person name="Keren-Paz A."/>
            <person name="Hausser J."/>
            <person name="Olender T."/>
            <person name="Cytryn E."/>
            <person name="Kolodkin-Gal I."/>
        </authorList>
    </citation>
    <scope>NUCLEOTIDE SEQUENCE [LARGE SCALE GENOMIC DNA]</scope>
    <source>
        <strain evidence="2 3">I5</strain>
    </source>
</reference>
<organism evidence="2 3">
    <name type="scientific">Bacillus wiedmannii</name>
    <dbReference type="NCBI Taxonomy" id="1890302"/>
    <lineage>
        <taxon>Bacteria</taxon>
        <taxon>Bacillati</taxon>
        <taxon>Bacillota</taxon>
        <taxon>Bacilli</taxon>
        <taxon>Bacillales</taxon>
        <taxon>Bacillaceae</taxon>
        <taxon>Bacillus</taxon>
        <taxon>Bacillus cereus group</taxon>
    </lineage>
</organism>
<keyword evidence="1" id="KW-0472">Membrane</keyword>
<evidence type="ECO:0000313" key="2">
    <source>
        <dbReference type="EMBL" id="TKI81874.1"/>
    </source>
</evidence>
<name>A0A4U3A2C1_9BACI</name>
<feature type="non-terminal residue" evidence="2">
    <location>
        <position position="246"/>
    </location>
</feature>
<dbReference type="AlphaFoldDB" id="A0A4U3A2C1"/>
<dbReference type="Proteomes" id="UP000305222">
    <property type="component" value="Unassembled WGS sequence"/>
</dbReference>
<dbReference type="InterPro" id="IPR036890">
    <property type="entry name" value="HATPase_C_sf"/>
</dbReference>
<keyword evidence="1" id="KW-1133">Transmembrane helix</keyword>
<sequence>IGIFVARKRIQKIAQYIVGSPLYYVTYILLIAGFIIELILTQPSSALLAQLNQQYSEVSYISAIIIFLLLLIIVLISSHLSKEKLREEHEKRLDKELLDYVEKLEDMHDELASFRHDYMNILLSLEEGIRTKNVKEIEQVYYDVIAPTLKTINDHELDIAKLSRVHIPEVRSVLRAKVSTAQHQQIKVLLDIPENIESVSMTVISFIRIISVLVDNAIEEAVHSEEKILQIAFFEMDSRQYFIVRN</sequence>
<evidence type="ECO:0000313" key="3">
    <source>
        <dbReference type="Proteomes" id="UP000305222"/>
    </source>
</evidence>
<dbReference type="PANTHER" id="PTHR40448:SF1">
    <property type="entry name" value="TWO-COMPONENT SENSOR HISTIDINE KINASE"/>
    <property type="match status" value="1"/>
</dbReference>
<feature type="non-terminal residue" evidence="2">
    <location>
        <position position="1"/>
    </location>
</feature>
<feature type="transmembrane region" description="Helical" evidence="1">
    <location>
        <begin position="60"/>
        <end position="81"/>
    </location>
</feature>
<dbReference type="EMBL" id="SZON01003111">
    <property type="protein sequence ID" value="TKI81874.1"/>
    <property type="molecule type" value="Genomic_DNA"/>
</dbReference>
<comment type="caution">
    <text evidence="2">The sequence shown here is derived from an EMBL/GenBank/DDBJ whole genome shotgun (WGS) entry which is preliminary data.</text>
</comment>
<keyword evidence="1" id="KW-0812">Transmembrane</keyword>
<evidence type="ECO:0000256" key="1">
    <source>
        <dbReference type="SAM" id="Phobius"/>
    </source>
</evidence>
<feature type="transmembrane region" description="Helical" evidence="1">
    <location>
        <begin position="21"/>
        <end position="40"/>
    </location>
</feature>
<keyword evidence="2" id="KW-0547">Nucleotide-binding</keyword>
<accession>A0A4U3A2C1</accession>
<dbReference type="Gene3D" id="3.30.565.10">
    <property type="entry name" value="Histidine kinase-like ATPase, C-terminal domain"/>
    <property type="match status" value="1"/>
</dbReference>
<protein>
    <submittedName>
        <fullName evidence="2">ATP-binding protein</fullName>
    </submittedName>
</protein>
<gene>
    <name evidence="2" type="ORF">FC699_33495</name>
</gene>
<proteinExistence type="predicted"/>
<dbReference type="PANTHER" id="PTHR40448">
    <property type="entry name" value="TWO-COMPONENT SENSOR HISTIDINE KINASE"/>
    <property type="match status" value="1"/>
</dbReference>
<dbReference type="GO" id="GO:0005524">
    <property type="term" value="F:ATP binding"/>
    <property type="evidence" value="ECO:0007669"/>
    <property type="project" value="UniProtKB-KW"/>
</dbReference>